<feature type="transmembrane region" description="Helical" evidence="4">
    <location>
        <begin position="9"/>
        <end position="28"/>
    </location>
</feature>
<keyword evidence="4" id="KW-0472">Membrane</keyword>
<dbReference type="STRING" id="203907.Bfl043"/>
<evidence type="ECO:0000313" key="6">
    <source>
        <dbReference type="EMBL" id="CAD83570.1"/>
    </source>
</evidence>
<proteinExistence type="predicted"/>
<dbReference type="GO" id="GO:0001530">
    <property type="term" value="F:lipopolysaccharide binding"/>
    <property type="evidence" value="ECO:0007669"/>
    <property type="project" value="InterPro"/>
</dbReference>
<evidence type="ECO:0000259" key="5">
    <source>
        <dbReference type="Pfam" id="PF03968"/>
    </source>
</evidence>
<dbReference type="eggNOG" id="COG1934">
    <property type="taxonomic scope" value="Bacteria"/>
</dbReference>
<dbReference type="GO" id="GO:0030288">
    <property type="term" value="C:outer membrane-bounded periplasmic space"/>
    <property type="evidence" value="ECO:0007669"/>
    <property type="project" value="TreeGrafter"/>
</dbReference>
<evidence type="ECO:0000313" key="7">
    <source>
        <dbReference type="Proteomes" id="UP000002192"/>
    </source>
</evidence>
<dbReference type="Proteomes" id="UP000002192">
    <property type="component" value="Chromosome"/>
</dbReference>
<keyword evidence="1" id="KW-0813">Transport</keyword>
<dbReference type="NCBIfam" id="TIGR03002">
    <property type="entry name" value="outer_YhbN_LptA"/>
    <property type="match status" value="1"/>
</dbReference>
<dbReference type="EMBL" id="BX248583">
    <property type="protein sequence ID" value="CAD83570.1"/>
    <property type="molecule type" value="Genomic_DNA"/>
</dbReference>
<reference evidence="6 7" key="1">
    <citation type="journal article" date="2003" name="Proc. Natl. Acad. Sci. U.S.A.">
        <title>The genome sequence of Blochmannia floridanus: comparative analysis of reduced genomes.</title>
        <authorList>
            <person name="Gil R."/>
            <person name="Silva F.J."/>
            <person name="Zientz E."/>
            <person name="Delmotte F."/>
            <person name="Gonzalez-Candelas F."/>
            <person name="Latorre A."/>
            <person name="Rausell C."/>
            <person name="Kramerbeek J."/>
            <person name="Gadau J."/>
            <person name="Hoelldobler B."/>
            <person name="van Ham R.C.H.J."/>
            <person name="Gross R."/>
            <person name="Moya A."/>
        </authorList>
    </citation>
    <scope>NUCLEOTIDE SEQUENCE [LARGE SCALE GENOMIC DNA]</scope>
</reference>
<accession>Q7VQS3</accession>
<name>Q7VQS3_BLOFL</name>
<dbReference type="InterPro" id="IPR005653">
    <property type="entry name" value="OstA-like_N"/>
</dbReference>
<keyword evidence="4" id="KW-0812">Transmembrane</keyword>
<dbReference type="InterPro" id="IPR014340">
    <property type="entry name" value="LptA"/>
</dbReference>
<evidence type="ECO:0000256" key="2">
    <source>
        <dbReference type="ARBA" id="ARBA00022729"/>
    </source>
</evidence>
<evidence type="ECO:0000256" key="3">
    <source>
        <dbReference type="ARBA" id="ARBA00022764"/>
    </source>
</evidence>
<dbReference type="KEGG" id="bfl:Bfl043"/>
<evidence type="ECO:0000256" key="1">
    <source>
        <dbReference type="ARBA" id="ARBA00022448"/>
    </source>
</evidence>
<evidence type="ECO:0000256" key="4">
    <source>
        <dbReference type="SAM" id="Phobius"/>
    </source>
</evidence>
<dbReference type="AlphaFoldDB" id="Q7VQS3"/>
<dbReference type="PANTHER" id="PTHR36504:SF1">
    <property type="entry name" value="LIPOPOLYSACCHARIDE EXPORT SYSTEM PROTEIN LPTA"/>
    <property type="match status" value="1"/>
</dbReference>
<keyword evidence="4" id="KW-1133">Transmembrane helix</keyword>
<dbReference type="GO" id="GO:0017089">
    <property type="term" value="F:glycolipid transfer activity"/>
    <property type="evidence" value="ECO:0007669"/>
    <property type="project" value="TreeGrafter"/>
</dbReference>
<dbReference type="Pfam" id="PF03968">
    <property type="entry name" value="LptD_N"/>
    <property type="match status" value="1"/>
</dbReference>
<keyword evidence="3" id="KW-0574">Periplasm</keyword>
<gene>
    <name evidence="6" type="primary">yhbN</name>
    <name evidence="6" type="ordered locus">Bfl043</name>
</gene>
<dbReference type="HOGENOM" id="CLU_095993_2_1_6"/>
<dbReference type="Gene3D" id="2.60.450.10">
    <property type="entry name" value="Lipopolysaccharide (LPS) transport protein A like domain"/>
    <property type="match status" value="1"/>
</dbReference>
<keyword evidence="2" id="KW-0732">Signal</keyword>
<dbReference type="GO" id="GO:0015920">
    <property type="term" value="P:lipopolysaccharide transport"/>
    <property type="evidence" value="ECO:0007669"/>
    <property type="project" value="InterPro"/>
</dbReference>
<dbReference type="GO" id="GO:0009279">
    <property type="term" value="C:cell outer membrane"/>
    <property type="evidence" value="ECO:0007669"/>
    <property type="project" value="TreeGrafter"/>
</dbReference>
<keyword evidence="7" id="KW-1185">Reference proteome</keyword>
<dbReference type="OrthoDB" id="5295619at2"/>
<feature type="domain" description="Organic solvent tolerance-like N-terminal" evidence="5">
    <location>
        <begin position="35"/>
        <end position="146"/>
    </location>
</feature>
<dbReference type="PANTHER" id="PTHR36504">
    <property type="entry name" value="LIPOPOLYSACCHARIDE EXPORT SYSTEM PROTEIN LPTA"/>
    <property type="match status" value="1"/>
</dbReference>
<protein>
    <submittedName>
        <fullName evidence="6">OstA-like protein (Organic solvent tolerance)</fullName>
    </submittedName>
</protein>
<organism evidence="6 7">
    <name type="scientific">Blochmanniella floridana</name>
    <dbReference type="NCBI Taxonomy" id="203907"/>
    <lineage>
        <taxon>Bacteria</taxon>
        <taxon>Pseudomonadati</taxon>
        <taxon>Pseudomonadota</taxon>
        <taxon>Gammaproteobacteria</taxon>
        <taxon>Enterobacterales</taxon>
        <taxon>Enterobacteriaceae</taxon>
        <taxon>ant endosymbionts</taxon>
        <taxon>Candidatus Blochmanniella</taxon>
    </lineage>
</organism>
<sequence>MKFRICNKLYIIIYILINILIFLKNFTYANSPIIEIHSEYQSINKLTNVIHFTDNVICKYKNIKLYADKVIITHNQKKYKSSILTAYGHPATIHYIQTSKNITSASAEVIFFDSIDNIITFSGNAHIKYLGNSIYSDNIIYSINQKKIQAISNQNNQTTTILSIYPTS</sequence>
<dbReference type="InterPro" id="IPR052037">
    <property type="entry name" value="LPS_export_LptA"/>
</dbReference>